<evidence type="ECO:0000256" key="1">
    <source>
        <dbReference type="ARBA" id="ARBA00008853"/>
    </source>
</evidence>
<dbReference type="GO" id="GO:0005509">
    <property type="term" value="F:calcium ion binding"/>
    <property type="evidence" value="ECO:0007669"/>
    <property type="project" value="TreeGrafter"/>
</dbReference>
<accession>A0A370BBC9</accession>
<gene>
    <name evidence="5" type="ORF">DVH02_05450</name>
</gene>
<comment type="similarity">
    <text evidence="1">Belongs to the SMP-30/CGR1 family.</text>
</comment>
<keyword evidence="6" id="KW-1185">Reference proteome</keyword>
<comment type="cofactor">
    <cofactor evidence="3">
        <name>Zn(2+)</name>
        <dbReference type="ChEBI" id="CHEBI:29105"/>
    </cofactor>
    <text evidence="3">Binds 1 divalent metal cation per subunit.</text>
</comment>
<dbReference type="PANTHER" id="PTHR10907:SF47">
    <property type="entry name" value="REGUCALCIN"/>
    <property type="match status" value="1"/>
</dbReference>
<dbReference type="RefSeq" id="WP_114622533.1">
    <property type="nucleotide sequence ID" value="NZ_QQNA01000031.1"/>
</dbReference>
<feature type="active site" description="Proton donor/acceptor" evidence="2">
    <location>
        <position position="193"/>
    </location>
</feature>
<dbReference type="GO" id="GO:0004341">
    <property type="term" value="F:gluconolactonase activity"/>
    <property type="evidence" value="ECO:0007669"/>
    <property type="project" value="TreeGrafter"/>
</dbReference>
<evidence type="ECO:0000256" key="3">
    <source>
        <dbReference type="PIRSR" id="PIRSR605511-2"/>
    </source>
</evidence>
<sequence length="283" mass="29501">MRAENWTGIVTHHGEGPGWDPGTGRLRIVDMLAGDLLAFDDQGAYVRQHLGDVAAAWRPRASGGLVVAVERGFALIAADGTVDAGPELWSDGSIRMNEGGCDPAGNFYCGTMAYDTRPGAGTVYRLTPGGDVSVVHTGVTISNGLAWAPDGTFAYYVDTPTQCVARVAVDPATGRFATPEPWVTIDPADGAPDGITLDAQGGVWVALWGGSAVRRYAEDGTLDEVVEVDAHQVSACAFGGDDYRRLFITTSRQDVPDGEDPAAGSVFTVEPGIGGVAPLMFAG</sequence>
<evidence type="ECO:0000256" key="2">
    <source>
        <dbReference type="PIRSR" id="PIRSR605511-1"/>
    </source>
</evidence>
<dbReference type="AlphaFoldDB" id="A0A370BBC9"/>
<dbReference type="OrthoDB" id="2633250at2"/>
<feature type="binding site" evidence="3">
    <location>
        <position position="143"/>
    </location>
    <ligand>
        <name>a divalent metal cation</name>
        <dbReference type="ChEBI" id="CHEBI:60240"/>
    </ligand>
</feature>
<dbReference type="PANTHER" id="PTHR10907">
    <property type="entry name" value="REGUCALCIN"/>
    <property type="match status" value="1"/>
</dbReference>
<keyword evidence="3" id="KW-0862">Zinc</keyword>
<reference evidence="5 6" key="1">
    <citation type="submission" date="2018-07" db="EMBL/GenBank/DDBJ databases">
        <title>Streptomyces species from bats.</title>
        <authorList>
            <person name="Dunlap C."/>
        </authorList>
    </citation>
    <scope>NUCLEOTIDE SEQUENCE [LARGE SCALE GENOMIC DNA]</scope>
    <source>
        <strain evidence="5 6">AC230</strain>
    </source>
</reference>
<dbReference type="Proteomes" id="UP000253741">
    <property type="component" value="Unassembled WGS sequence"/>
</dbReference>
<feature type="binding site" evidence="3">
    <location>
        <position position="115"/>
    </location>
    <ligand>
        <name>substrate</name>
    </ligand>
</feature>
<dbReference type="SUPFAM" id="SSF63829">
    <property type="entry name" value="Calcium-dependent phosphotriesterase"/>
    <property type="match status" value="1"/>
</dbReference>
<proteinExistence type="inferred from homology"/>
<feature type="binding site" evidence="3">
    <location>
        <position position="97"/>
    </location>
    <ligand>
        <name>substrate</name>
    </ligand>
</feature>
<feature type="binding site" evidence="3">
    <location>
        <position position="15"/>
    </location>
    <ligand>
        <name>a divalent metal cation</name>
        <dbReference type="ChEBI" id="CHEBI:60240"/>
    </ligand>
</feature>
<dbReference type="GO" id="GO:0019853">
    <property type="term" value="P:L-ascorbic acid biosynthetic process"/>
    <property type="evidence" value="ECO:0007669"/>
    <property type="project" value="TreeGrafter"/>
</dbReference>
<evidence type="ECO:0000259" key="4">
    <source>
        <dbReference type="Pfam" id="PF08450"/>
    </source>
</evidence>
<feature type="domain" description="SMP-30/Gluconolactonase/LRE-like region" evidence="4">
    <location>
        <begin position="14"/>
        <end position="251"/>
    </location>
</feature>
<dbReference type="EMBL" id="QQNA01000031">
    <property type="protein sequence ID" value="RDG39098.1"/>
    <property type="molecule type" value="Genomic_DNA"/>
</dbReference>
<evidence type="ECO:0000313" key="6">
    <source>
        <dbReference type="Proteomes" id="UP000253741"/>
    </source>
</evidence>
<dbReference type="PRINTS" id="PR01790">
    <property type="entry name" value="SMP30FAMILY"/>
</dbReference>
<dbReference type="InterPro" id="IPR013658">
    <property type="entry name" value="SGL"/>
</dbReference>
<feature type="binding site" evidence="3">
    <location>
        <position position="95"/>
    </location>
    <ligand>
        <name>substrate</name>
    </ligand>
</feature>
<keyword evidence="3" id="KW-0479">Metal-binding</keyword>
<protein>
    <submittedName>
        <fullName evidence="5">SMP-30/gluconolactonase/LRE family protein</fullName>
    </submittedName>
</protein>
<organism evidence="5 6">
    <name type="scientific">Streptomyces corynorhini</name>
    <dbReference type="NCBI Taxonomy" id="2282652"/>
    <lineage>
        <taxon>Bacteria</taxon>
        <taxon>Bacillati</taxon>
        <taxon>Actinomycetota</taxon>
        <taxon>Actinomycetes</taxon>
        <taxon>Kitasatosporales</taxon>
        <taxon>Streptomycetaceae</taxon>
        <taxon>Streptomyces</taxon>
    </lineage>
</organism>
<feature type="binding site" evidence="3">
    <location>
        <position position="193"/>
    </location>
    <ligand>
        <name>a divalent metal cation</name>
        <dbReference type="ChEBI" id="CHEBI:60240"/>
    </ligand>
</feature>
<comment type="caution">
    <text evidence="5">The sequence shown here is derived from an EMBL/GenBank/DDBJ whole genome shotgun (WGS) entry which is preliminary data.</text>
</comment>
<dbReference type="Pfam" id="PF08450">
    <property type="entry name" value="SGL"/>
    <property type="match status" value="1"/>
</dbReference>
<name>A0A370BBC9_9ACTN</name>
<evidence type="ECO:0000313" key="5">
    <source>
        <dbReference type="EMBL" id="RDG39098.1"/>
    </source>
</evidence>
<dbReference type="InterPro" id="IPR011042">
    <property type="entry name" value="6-blade_b-propeller_TolB-like"/>
</dbReference>
<dbReference type="InterPro" id="IPR005511">
    <property type="entry name" value="SMP-30"/>
</dbReference>
<dbReference type="Gene3D" id="2.120.10.30">
    <property type="entry name" value="TolB, C-terminal domain"/>
    <property type="match status" value="1"/>
</dbReference>